<dbReference type="PANTHER" id="PTHR11482:SF6">
    <property type="entry name" value="ORNITHINE DECARBOXYLASE 1-RELATED"/>
    <property type="match status" value="1"/>
</dbReference>
<feature type="non-terminal residue" evidence="11">
    <location>
        <position position="263"/>
    </location>
</feature>
<dbReference type="Pfam" id="PF02784">
    <property type="entry name" value="Orn_Arg_deC_N"/>
    <property type="match status" value="1"/>
</dbReference>
<dbReference type="InParanoid" id="A0A1U8Q583"/>
<dbReference type="GO" id="GO:0004586">
    <property type="term" value="F:ornithine decarboxylase activity"/>
    <property type="evidence" value="ECO:0000318"/>
    <property type="project" value="GO_Central"/>
</dbReference>
<reference evidence="11" key="1">
    <citation type="submission" date="2025-08" db="UniProtKB">
        <authorList>
            <consortium name="RefSeq"/>
        </authorList>
    </citation>
    <scope>IDENTIFICATION</scope>
</reference>
<dbReference type="Gene3D" id="3.20.20.10">
    <property type="entry name" value="Alanine racemase"/>
    <property type="match status" value="1"/>
</dbReference>
<dbReference type="PROSITE" id="PS00878">
    <property type="entry name" value="ODR_DC_2_1"/>
    <property type="match status" value="1"/>
</dbReference>
<evidence type="ECO:0000313" key="11">
    <source>
        <dbReference type="RefSeq" id="XP_019053215.1"/>
    </source>
</evidence>
<comment type="pathway">
    <text evidence="5">Amine and polyamine biosynthesis; putrescine biosynthesis via L-ornithine pathway; putrescine from L-ornithine: step 1/1.</text>
</comment>
<dbReference type="InterPro" id="IPR022653">
    <property type="entry name" value="De-COase2_pyr-phos_BS"/>
</dbReference>
<evidence type="ECO:0000256" key="6">
    <source>
        <dbReference type="ARBA" id="ARBA00034138"/>
    </source>
</evidence>
<comment type="catalytic activity">
    <reaction evidence="8">
        <text>L-ornithine + H(+) = putrescine + CO2</text>
        <dbReference type="Rhea" id="RHEA:22964"/>
        <dbReference type="ChEBI" id="CHEBI:15378"/>
        <dbReference type="ChEBI" id="CHEBI:16526"/>
        <dbReference type="ChEBI" id="CHEBI:46911"/>
        <dbReference type="ChEBI" id="CHEBI:326268"/>
        <dbReference type="EC" id="4.1.1.17"/>
    </reaction>
</comment>
<dbReference type="InterPro" id="IPR022644">
    <property type="entry name" value="De-COase2_N"/>
</dbReference>
<dbReference type="FunFam" id="3.20.20.10:FF:000005">
    <property type="entry name" value="Ornithine decarboxylase"/>
    <property type="match status" value="1"/>
</dbReference>
<comment type="cofactor">
    <cofactor evidence="1">
        <name>pyridoxal 5'-phosphate</name>
        <dbReference type="ChEBI" id="CHEBI:597326"/>
    </cofactor>
</comment>
<dbReference type="PRINTS" id="PR01182">
    <property type="entry name" value="ORNDCRBXLASE"/>
</dbReference>
<evidence type="ECO:0000259" key="9">
    <source>
        <dbReference type="Pfam" id="PF02784"/>
    </source>
</evidence>
<keyword evidence="10" id="KW-1185">Reference proteome</keyword>
<evidence type="ECO:0000256" key="3">
    <source>
        <dbReference type="ARBA" id="ARBA00022898"/>
    </source>
</evidence>
<evidence type="ECO:0000256" key="2">
    <source>
        <dbReference type="ARBA" id="ARBA00008872"/>
    </source>
</evidence>
<name>A0A1U8Q583_NELNU</name>
<dbReference type="GO" id="GO:0005737">
    <property type="term" value="C:cytoplasm"/>
    <property type="evidence" value="ECO:0000318"/>
    <property type="project" value="GO_Central"/>
</dbReference>
<dbReference type="eggNOG" id="KOG0622">
    <property type="taxonomic scope" value="Eukaryota"/>
</dbReference>
<comment type="similarity">
    <text evidence="2">Belongs to the Orn/Lys/Arg decarboxylase class-II family.</text>
</comment>
<dbReference type="Proteomes" id="UP000189703">
    <property type="component" value="Unplaced"/>
</dbReference>
<accession>A0A1U8Q583</accession>
<gene>
    <name evidence="11" type="primary">LOC104596855</name>
</gene>
<evidence type="ECO:0000256" key="8">
    <source>
        <dbReference type="ARBA" id="ARBA00049127"/>
    </source>
</evidence>
<keyword evidence="3" id="KW-0663">Pyridoxal phosphate</keyword>
<dbReference type="PANTHER" id="PTHR11482">
    <property type="entry name" value="ARGININE/DIAMINOPIMELATE/ORNITHINE DECARBOXYLASE"/>
    <property type="match status" value="1"/>
</dbReference>
<proteinExistence type="inferred from homology"/>
<dbReference type="KEGG" id="nnu:104596855"/>
<protein>
    <recommendedName>
        <fullName evidence="6">ornithine decarboxylase</fullName>
        <ecNumber evidence="6">4.1.1.17</ecNumber>
    </recommendedName>
</protein>
<dbReference type="GO" id="GO:0033387">
    <property type="term" value="P:putrescine biosynthetic process from arginine, via ornithine"/>
    <property type="evidence" value="ECO:0000318"/>
    <property type="project" value="GO_Central"/>
</dbReference>
<evidence type="ECO:0000313" key="10">
    <source>
        <dbReference type="Proteomes" id="UP000189703"/>
    </source>
</evidence>
<dbReference type="AlphaFoldDB" id="A0A1U8Q583"/>
<keyword evidence="4" id="KW-0456">Lyase</keyword>
<dbReference type="PRINTS" id="PR01179">
    <property type="entry name" value="ODADCRBXLASE"/>
</dbReference>
<evidence type="ECO:0000256" key="7">
    <source>
        <dbReference type="ARBA" id="ARBA00046672"/>
    </source>
</evidence>
<evidence type="ECO:0000256" key="5">
    <source>
        <dbReference type="ARBA" id="ARBA00034115"/>
    </source>
</evidence>
<evidence type="ECO:0000256" key="4">
    <source>
        <dbReference type="ARBA" id="ARBA00023239"/>
    </source>
</evidence>
<dbReference type="InterPro" id="IPR002433">
    <property type="entry name" value="Orn_de-COase"/>
</dbReference>
<dbReference type="RefSeq" id="XP_019053215.1">
    <property type="nucleotide sequence ID" value="XM_019197670.1"/>
</dbReference>
<dbReference type="STRING" id="4432.A0A1U8Q583"/>
<organism evidence="10 11">
    <name type="scientific">Nelumbo nucifera</name>
    <name type="common">Sacred lotus</name>
    <dbReference type="NCBI Taxonomy" id="4432"/>
    <lineage>
        <taxon>Eukaryota</taxon>
        <taxon>Viridiplantae</taxon>
        <taxon>Streptophyta</taxon>
        <taxon>Embryophyta</taxon>
        <taxon>Tracheophyta</taxon>
        <taxon>Spermatophyta</taxon>
        <taxon>Magnoliopsida</taxon>
        <taxon>Proteales</taxon>
        <taxon>Nelumbonaceae</taxon>
        <taxon>Nelumbo</taxon>
    </lineage>
</organism>
<feature type="domain" description="Orn/DAP/Arg decarboxylase 2 N-terminal" evidence="9">
    <location>
        <begin position="64"/>
        <end position="258"/>
    </location>
</feature>
<dbReference type="OrthoDB" id="5034579at2759"/>
<dbReference type="InterPro" id="IPR000183">
    <property type="entry name" value="Orn/DAP/Arg_de-COase"/>
</dbReference>
<evidence type="ECO:0000256" key="1">
    <source>
        <dbReference type="ARBA" id="ARBA00001933"/>
    </source>
</evidence>
<dbReference type="EC" id="4.1.1.17" evidence="6"/>
<dbReference type="UniPathway" id="UPA00535">
    <property type="reaction ID" value="UER00288"/>
</dbReference>
<feature type="unsure residue" description="D or N" evidence="11">
    <location>
        <position position="227"/>
    </location>
</feature>
<sequence>MGYLQIHATASNRRILQSMLTAPGIKGKHVSNIATDGLMDLIQSIVSNNQDMKDPFYVLDLGVVVSLMDKWRQCLPIAHPFYAVKCNPHPALLGALAALGANFDCASQEEIEAILALGVSAERIVYANPCKAESHIKYAAQVGVNLTTFDSLDEIEKIQRCHPKCSLLIRLKVPEDSGALRTLGAKYGALPEEVTPLLEAAHKARLDVVGVSFHVGSKVANPQIYNDAVAAAKEVFDTAVKFDMPRMSILDLGGGFTVGPKFE</sequence>
<dbReference type="SUPFAM" id="SSF51419">
    <property type="entry name" value="PLP-binding barrel"/>
    <property type="match status" value="1"/>
</dbReference>
<comment type="subunit">
    <text evidence="7">Homodimer. Only the dimer is catalytically active, as the active sites are constructed of residues from both monomers.</text>
</comment>
<dbReference type="InterPro" id="IPR029066">
    <property type="entry name" value="PLP-binding_barrel"/>
</dbReference>